<sequence length="408" mass="45237">RLINFKMLPQCLCPVYKFLFMHNLKVNSIYVATLARRIHSSAKKLSDSELKEQTVQKHETEELPQSKENTDCGRLHIPVMLEEVVNCLSPQPGQRFLDMTFGAGGHTRALLERARDITVYALDRDPTAYKLAQLLAESYPKQIQALLGQFSKAEALLISAGVEPGTLDGVLLDAGCSSMQFDTPERGFSLQKDGPLDMRMDGDRKPAQATAADVVNALDHGALASILSTYGEERHASKIASAILQARSIYPITRTQQLASIVAGAFPASALYARRDLLQRPAHVATKTFQALRIFVNDELHELLVGLKTAEKFLRPGGRLVAISFHSLEDRIIKRFLHGIDMTEKYNLGSRQKRRQALRNGSKEEDTQGGKANSKWSSIQKNVLTPQAKDIEANPRGRSAKLRAAIKL</sequence>
<comment type="caution">
    <text evidence="15">The sequence shown here is derived from an EMBL/GenBank/DDBJ whole genome shotgun (WGS) entry which is preliminary data.</text>
</comment>
<dbReference type="SUPFAM" id="SSF81799">
    <property type="entry name" value="Putative methyltransferase TM0872, insert domain"/>
    <property type="match status" value="1"/>
</dbReference>
<keyword evidence="3" id="KW-0597">Phosphoprotein</keyword>
<evidence type="ECO:0000256" key="1">
    <source>
        <dbReference type="ARBA" id="ARBA00004305"/>
    </source>
</evidence>
<dbReference type="PANTHER" id="PTHR11265:SF0">
    <property type="entry name" value="12S RRNA N4-METHYLCYTIDINE METHYLTRANSFERASE"/>
    <property type="match status" value="1"/>
</dbReference>
<feature type="region of interest" description="Disordered" evidence="14">
    <location>
        <begin position="48"/>
        <end position="68"/>
    </location>
</feature>
<dbReference type="FunFam" id="1.10.150.170:FF:000002">
    <property type="entry name" value="Probable methyltransferase-like protein 15"/>
    <property type="match status" value="1"/>
</dbReference>
<evidence type="ECO:0000313" key="16">
    <source>
        <dbReference type="Proteomes" id="UP000534107"/>
    </source>
</evidence>
<feature type="region of interest" description="Disordered" evidence="14">
    <location>
        <begin position="351"/>
        <end position="396"/>
    </location>
</feature>
<evidence type="ECO:0000256" key="9">
    <source>
        <dbReference type="ARBA" id="ARBA00052418"/>
    </source>
</evidence>
<dbReference type="InterPro" id="IPR002903">
    <property type="entry name" value="RsmH"/>
</dbReference>
<keyword evidence="6" id="KW-0949">S-adenosyl-L-methionine</keyword>
<dbReference type="Proteomes" id="UP000534107">
    <property type="component" value="Unassembled WGS sequence"/>
</dbReference>
<evidence type="ECO:0000256" key="10">
    <source>
        <dbReference type="ARBA" id="ARBA00056391"/>
    </source>
</evidence>
<dbReference type="OrthoDB" id="16290at2759"/>
<evidence type="ECO:0000256" key="4">
    <source>
        <dbReference type="ARBA" id="ARBA00022603"/>
    </source>
</evidence>
<evidence type="ECO:0000256" key="8">
    <source>
        <dbReference type="ARBA" id="ARBA00023128"/>
    </source>
</evidence>
<organism evidence="15 16">
    <name type="scientific">Bucco capensis</name>
    <name type="common">collared puffbird</name>
    <dbReference type="NCBI Taxonomy" id="135168"/>
    <lineage>
        <taxon>Eukaryota</taxon>
        <taxon>Metazoa</taxon>
        <taxon>Chordata</taxon>
        <taxon>Craniata</taxon>
        <taxon>Vertebrata</taxon>
        <taxon>Euteleostomi</taxon>
        <taxon>Archelosauria</taxon>
        <taxon>Archosauria</taxon>
        <taxon>Dinosauria</taxon>
        <taxon>Saurischia</taxon>
        <taxon>Theropoda</taxon>
        <taxon>Coelurosauria</taxon>
        <taxon>Aves</taxon>
        <taxon>Neognathae</taxon>
        <taxon>Neoaves</taxon>
        <taxon>Telluraves</taxon>
        <taxon>Coraciimorphae</taxon>
        <taxon>Piciformes</taxon>
        <taxon>Bucconidae</taxon>
        <taxon>Bucco</taxon>
    </lineage>
</organism>
<evidence type="ECO:0000256" key="2">
    <source>
        <dbReference type="ARBA" id="ARBA00010396"/>
    </source>
</evidence>
<dbReference type="EMBL" id="VWZO01015144">
    <property type="protein sequence ID" value="NXH18451.1"/>
    <property type="molecule type" value="Genomic_DNA"/>
</dbReference>
<comment type="similarity">
    <text evidence="2">Belongs to the methyltransferase superfamily. RsmH family.</text>
</comment>
<dbReference type="HAMAP" id="MF_01007">
    <property type="entry name" value="16SrRNA_methyltr_H"/>
    <property type="match status" value="1"/>
</dbReference>
<evidence type="ECO:0000313" key="15">
    <source>
        <dbReference type="EMBL" id="NXH18451.1"/>
    </source>
</evidence>
<dbReference type="AlphaFoldDB" id="A0A7K9HXA5"/>
<keyword evidence="7" id="KW-0809">Transit peptide</keyword>
<dbReference type="GO" id="GO:0005759">
    <property type="term" value="C:mitochondrial matrix"/>
    <property type="evidence" value="ECO:0007669"/>
    <property type="project" value="UniProtKB-SubCell"/>
</dbReference>
<evidence type="ECO:0000256" key="14">
    <source>
        <dbReference type="SAM" id="MobiDB-lite"/>
    </source>
</evidence>
<dbReference type="NCBIfam" id="TIGR00006">
    <property type="entry name" value="16S rRNA (cytosine(1402)-N(4))-methyltransferase RsmH"/>
    <property type="match status" value="1"/>
</dbReference>
<proteinExistence type="inferred from homology"/>
<name>A0A7K9HXA5_9PICI</name>
<protein>
    <recommendedName>
        <fullName evidence="11">12S rRNA N(4)-cytidine methyltransferase METTL15</fullName>
    </recommendedName>
    <alternativeName>
        <fullName evidence="12">Methyltransferase 5 domain-containing protein 1</fullName>
    </alternativeName>
    <alternativeName>
        <fullName evidence="13">Methyltransferase-like protein 15</fullName>
    </alternativeName>
</protein>
<comment type="function">
    <text evidence="10">N4-methylcytidine (m4C) methyltransferase responsible for the methylation of position C839 in mitochondrial 12S rRNA. Involved in the stabilization of 12S rRNA folding, therefore facilitating the assembly of the mitochondrial small ribosomal subunits.</text>
</comment>
<dbReference type="InterPro" id="IPR023397">
    <property type="entry name" value="SAM-dep_MeTrfase_MraW_recog"/>
</dbReference>
<keyword evidence="5" id="KW-0808">Transferase</keyword>
<gene>
    <name evidence="15" type="primary">Mettl15</name>
    <name evidence="15" type="ORF">BUCCAP_R11730</name>
</gene>
<comment type="subcellular location">
    <subcellularLocation>
        <location evidence="1">Mitochondrion matrix</location>
    </subcellularLocation>
</comment>
<dbReference type="GO" id="GO:0070475">
    <property type="term" value="P:rRNA base methylation"/>
    <property type="evidence" value="ECO:0007669"/>
    <property type="project" value="TreeGrafter"/>
</dbReference>
<dbReference type="GO" id="GO:0071424">
    <property type="term" value="F:rRNA (cytosine-N4-)-methyltransferase activity"/>
    <property type="evidence" value="ECO:0007669"/>
    <property type="project" value="TreeGrafter"/>
</dbReference>
<keyword evidence="8" id="KW-0496">Mitochondrion</keyword>
<accession>A0A7K9HXA5</accession>
<evidence type="ECO:0000256" key="5">
    <source>
        <dbReference type="ARBA" id="ARBA00022679"/>
    </source>
</evidence>
<evidence type="ECO:0000256" key="3">
    <source>
        <dbReference type="ARBA" id="ARBA00022553"/>
    </source>
</evidence>
<dbReference type="Gene3D" id="3.40.50.150">
    <property type="entry name" value="Vaccinia Virus protein VP39"/>
    <property type="match status" value="1"/>
</dbReference>
<dbReference type="Gene3D" id="1.10.150.170">
    <property type="entry name" value="Putative methyltransferase TM0872, insert domain"/>
    <property type="match status" value="1"/>
</dbReference>
<dbReference type="PANTHER" id="PTHR11265">
    <property type="entry name" value="S-ADENOSYL-METHYLTRANSFERASE MRAW"/>
    <property type="match status" value="1"/>
</dbReference>
<comment type="catalytic activity">
    <reaction evidence="9">
        <text>cytidine(839) in 12S rRNA + S-adenosyl-L-methionine = N(4)-methylcytidine(839) in 12S rRNA + S-adenosyl-L-homocysteine + H(+)</text>
        <dbReference type="Rhea" id="RHEA:62524"/>
        <dbReference type="Rhea" id="RHEA-COMP:16109"/>
        <dbReference type="Rhea" id="RHEA-COMP:16110"/>
        <dbReference type="ChEBI" id="CHEBI:15378"/>
        <dbReference type="ChEBI" id="CHEBI:57856"/>
        <dbReference type="ChEBI" id="CHEBI:59789"/>
        <dbReference type="ChEBI" id="CHEBI:74506"/>
        <dbReference type="ChEBI" id="CHEBI:82748"/>
    </reaction>
    <physiologicalReaction direction="left-to-right" evidence="9">
        <dbReference type="Rhea" id="RHEA:62525"/>
    </physiologicalReaction>
</comment>
<keyword evidence="16" id="KW-1185">Reference proteome</keyword>
<reference evidence="15 16" key="1">
    <citation type="submission" date="2019-09" db="EMBL/GenBank/DDBJ databases">
        <title>Bird 10,000 Genomes (B10K) Project - Family phase.</title>
        <authorList>
            <person name="Zhang G."/>
        </authorList>
    </citation>
    <scope>NUCLEOTIDE SEQUENCE [LARGE SCALE GENOMIC DNA]</scope>
    <source>
        <strain evidence="15">B10K-DU-001-16</strain>
        <tissue evidence="15">Muscle</tissue>
    </source>
</reference>
<feature type="non-terminal residue" evidence="15">
    <location>
        <position position="408"/>
    </location>
</feature>
<dbReference type="SUPFAM" id="SSF53335">
    <property type="entry name" value="S-adenosyl-L-methionine-dependent methyltransferases"/>
    <property type="match status" value="1"/>
</dbReference>
<evidence type="ECO:0000256" key="7">
    <source>
        <dbReference type="ARBA" id="ARBA00022946"/>
    </source>
</evidence>
<dbReference type="Pfam" id="PF01795">
    <property type="entry name" value="Methyltransf_5"/>
    <property type="match status" value="1"/>
</dbReference>
<evidence type="ECO:0000256" key="6">
    <source>
        <dbReference type="ARBA" id="ARBA00022691"/>
    </source>
</evidence>
<evidence type="ECO:0000256" key="12">
    <source>
        <dbReference type="ARBA" id="ARBA00080961"/>
    </source>
</evidence>
<dbReference type="InterPro" id="IPR029063">
    <property type="entry name" value="SAM-dependent_MTases_sf"/>
</dbReference>
<keyword evidence="4" id="KW-0489">Methyltransferase</keyword>
<feature type="non-terminal residue" evidence="15">
    <location>
        <position position="1"/>
    </location>
</feature>
<evidence type="ECO:0000256" key="11">
    <source>
        <dbReference type="ARBA" id="ARBA00073136"/>
    </source>
</evidence>
<feature type="compositionally biased region" description="Polar residues" evidence="14">
    <location>
        <begin position="370"/>
        <end position="385"/>
    </location>
</feature>
<evidence type="ECO:0000256" key="13">
    <source>
        <dbReference type="ARBA" id="ARBA00081509"/>
    </source>
</evidence>